<dbReference type="InterPro" id="IPR011043">
    <property type="entry name" value="Gal_Oxase/kelch_b-propeller"/>
</dbReference>
<dbReference type="PANTHER" id="PTHR31778">
    <property type="entry name" value="BUD SITE SELECTION PROTEIN RAX2"/>
    <property type="match status" value="1"/>
</dbReference>
<name>G8XZT3_PICSO</name>
<evidence type="ECO:0000256" key="1">
    <source>
        <dbReference type="SAM" id="Phobius"/>
    </source>
</evidence>
<dbReference type="GO" id="GO:0005935">
    <property type="term" value="C:cellular bud neck"/>
    <property type="evidence" value="ECO:0007669"/>
    <property type="project" value="TreeGrafter"/>
</dbReference>
<keyword evidence="7" id="KW-1185">Reference proteome</keyword>
<dbReference type="PROSITE" id="PS51257">
    <property type="entry name" value="PROKAR_LIPOPROTEIN"/>
    <property type="match status" value="1"/>
</dbReference>
<dbReference type="Pfam" id="PF12768">
    <property type="entry name" value="Rax2"/>
    <property type="match status" value="1"/>
</dbReference>
<evidence type="ECO:0000259" key="5">
    <source>
        <dbReference type="Pfam" id="PF20843"/>
    </source>
</evidence>
<gene>
    <name evidence="6" type="primary">Piso0_005735</name>
    <name evidence="6" type="ORF">GNLVRS01_PISO0N21441g</name>
</gene>
<dbReference type="FunCoup" id="G8XZT3">
    <property type="interactions" value="124"/>
</dbReference>
<feature type="domain" description="Rax2-like second" evidence="4">
    <location>
        <begin position="255"/>
        <end position="441"/>
    </location>
</feature>
<dbReference type="InParanoid" id="G8XZT3"/>
<feature type="signal peptide" evidence="2">
    <location>
        <begin position="1"/>
        <end position="24"/>
    </location>
</feature>
<keyword evidence="1" id="KW-0812">Transmembrane</keyword>
<organism evidence="6 7">
    <name type="scientific">Pichia sorbitophila (strain ATCC MYA-4447 / BCRC 22081 / CBS 7064 / NBRC 10061 / NRRL Y-12695)</name>
    <name type="common">Hybrid yeast</name>
    <dbReference type="NCBI Taxonomy" id="559304"/>
    <lineage>
        <taxon>Eukaryota</taxon>
        <taxon>Fungi</taxon>
        <taxon>Dikarya</taxon>
        <taxon>Ascomycota</taxon>
        <taxon>Saccharomycotina</taxon>
        <taxon>Pichiomycetes</taxon>
        <taxon>Debaryomycetaceae</taxon>
        <taxon>Millerozyma</taxon>
    </lineage>
</organism>
<evidence type="ECO:0000313" key="6">
    <source>
        <dbReference type="EMBL" id="CCE87192.1"/>
    </source>
</evidence>
<dbReference type="InterPro" id="IPR024982">
    <property type="entry name" value="Rax2-like_C"/>
</dbReference>
<protein>
    <submittedName>
        <fullName evidence="6">Piso0_005735 protein</fullName>
    </submittedName>
</protein>
<dbReference type="SUPFAM" id="SSF50965">
    <property type="entry name" value="Galactose oxidase, central domain"/>
    <property type="match status" value="1"/>
</dbReference>
<evidence type="ECO:0000313" key="7">
    <source>
        <dbReference type="Proteomes" id="UP000005222"/>
    </source>
</evidence>
<dbReference type="GO" id="GO:0005621">
    <property type="term" value="C:cellular bud scar"/>
    <property type="evidence" value="ECO:0007669"/>
    <property type="project" value="TreeGrafter"/>
</dbReference>
<feature type="chain" id="PRO_5003518922" evidence="2">
    <location>
        <begin position="25"/>
        <end position="1341"/>
    </location>
</feature>
<evidence type="ECO:0000256" key="2">
    <source>
        <dbReference type="SAM" id="SignalP"/>
    </source>
</evidence>
<dbReference type="Pfam" id="PF20842">
    <property type="entry name" value="Rax2_2"/>
    <property type="match status" value="1"/>
</dbReference>
<dbReference type="EMBL" id="FO082046">
    <property type="protein sequence ID" value="CCE87192.1"/>
    <property type="molecule type" value="Genomic_DNA"/>
</dbReference>
<evidence type="ECO:0000259" key="4">
    <source>
        <dbReference type="Pfam" id="PF20842"/>
    </source>
</evidence>
<dbReference type="OrthoDB" id="2503993at2759"/>
<dbReference type="Proteomes" id="UP000005222">
    <property type="component" value="Chromosome N"/>
</dbReference>
<dbReference type="HOGENOM" id="CLU_005863_0_0_1"/>
<sequence length="1341" mass="149685">MRGLRVHRRLLVLLLLSFLGGCFGSIFQGINLPEINMNDYGGELGFYGDFDGVSIYDYMNASDAVNNEASDGHENLYIRTLKPERNLLVSSVNGRVYQMLPIDKGLVMINGNFTQFKNKSVEPPIIYDYTKDQATSIFSDKNDSDKGNSSIKNGDVKVLFQDDDLVYLGGDFEFNGTYGAAIYNVTSKKLTSTKFHGFGKNSVINSIIKINDSSDTGDDHGSIIFGGKFNTLGLKDLLVHNVTKDSNDTNSSLIEVEQVVSLRSGIFTNVNGDGDDKSLICPSKNPKWSITPNSGGQWAVELPDEMKGLYPSKVRLYTPDGSDSVQSFRIYTYPNNGIMNLSYIDPSTNKLSYCDSTCTLETKKELSKHTNNNTDNIDDFNSDKTYVDPDDGSFAFYYDPSSKTKTIGYGPNYQEFSLQNNVAIDKIGVTITSWHGSKGVLAGFELYTDTIFVYGNDTLNLPNCEDDDELTSYSETKNGKWVSVKELSSVPVKNNDYLVTEIDTSSDKHPSVMFYPNITYSGNYSIIMITPGCLQDNSCNYRSIVNVTMLDREDKILASKLIYQNNDYDKFDYLFSGHLNASSSSSNRNKVQVSFQDAINPNTEKPWMVVDKIRSDIISLDSNILNSTNHTVNGTLRHINLNGLFEYSLANFSYFSEDLVSKKTNTNKTIISKNNTFVSNSTINLLGSQLNTDAEIKQIYDFNSSHEQGLLLVGNFKSDNSSLDRKSVINLSLSKYNSSSNETEATLHKRDDSSSKFDMNGLSLNDSVSKVQKLADGLVFIGKFSAKANSSLHITDLSNQNKSASTLNNFALYSSNKWYSFGNEYSNIDFNQVHDIKINDTEYYVFSSTHSSAYCIWDSKQKQWANSSSFGALSGTDIDNNTQIVSGFKFFVMQQNSIDEAFVNSSNKLTLPDYDISYSFKNIDHSWYINKTLSVLSGDIELDHQSQKLVLVLNNKTLKALDDNMKWDDKAVVQSLTFNDNYMFVGTNGSVKHKDNMNLTGVLMYDLKNKTLSKVQPAVLSNNGKPIEVNSMVYYDQSDKLLVAGDFASAGSLECQTMCVYDIKNTRWNSPFKGSSPSLSGVITAVQFYSSNEVLISGNLTVNNKQFNFITYNFKDQSISTSSASKLNSLSSKNIVKNFVFSDVKSDGLSGPIIAYGSDFVTFFNGSGWQNIDKDFVYSDNTSLKDVTFIESSKHKGNSKSVNISNNKLLILAGKFELSPFGHLNTAIFNGSHWFPYLFSSKGKEYGTINSIHLKDVSRIDWSARLEKQFHKMSRGKVVGISLACAIGSTMVVGLLYLIPALLFLRKNKERGNDQRIEEKEMMEAVRPTDLFHEIDLHRHS</sequence>
<dbReference type="GO" id="GO:1902929">
    <property type="term" value="C:plasma membrane of growing cell tip"/>
    <property type="evidence" value="ECO:0007669"/>
    <property type="project" value="TreeGrafter"/>
</dbReference>
<feature type="domain" description="Rax2-like C-terminal" evidence="3">
    <location>
        <begin position="1003"/>
        <end position="1260"/>
    </location>
</feature>
<accession>G8XZT3</accession>
<feature type="transmembrane region" description="Helical" evidence="1">
    <location>
        <begin position="1278"/>
        <end position="1305"/>
    </location>
</feature>
<evidence type="ECO:0000259" key="3">
    <source>
        <dbReference type="Pfam" id="PF12768"/>
    </source>
</evidence>
<keyword evidence="1" id="KW-1133">Transmembrane helix</keyword>
<dbReference type="InterPro" id="IPR048266">
    <property type="entry name" value="Rax2-like_second"/>
</dbReference>
<keyword evidence="2" id="KW-0732">Signal</keyword>
<dbReference type="Pfam" id="PF20843">
    <property type="entry name" value="Rax2_3"/>
    <property type="match status" value="1"/>
</dbReference>
<dbReference type="OMA" id="ININSWY"/>
<dbReference type="InterPro" id="IPR048265">
    <property type="entry name" value="Rax2-like_third"/>
</dbReference>
<dbReference type="GO" id="GO:0000282">
    <property type="term" value="P:cellular bud site selection"/>
    <property type="evidence" value="ECO:0007669"/>
    <property type="project" value="TreeGrafter"/>
</dbReference>
<dbReference type="STRING" id="559304.G8XZT3"/>
<dbReference type="eggNOG" id="ENOG502QQZD">
    <property type="taxonomic scope" value="Eukaryota"/>
</dbReference>
<proteinExistence type="predicted"/>
<dbReference type="PANTHER" id="PTHR31778:SF2">
    <property type="entry name" value="BUD SITE SELECTION PROTEIN RAX2"/>
    <property type="match status" value="1"/>
</dbReference>
<reference evidence="6 7" key="1">
    <citation type="journal article" date="2012" name="G3 (Bethesda)">
        <title>Pichia sorbitophila, an interspecies yeast hybrid reveals early steps of genome resolution following polyploidization.</title>
        <authorList>
            <person name="Leh Louis V."/>
            <person name="Despons L."/>
            <person name="Friedrich A."/>
            <person name="Martin T."/>
            <person name="Durrens P."/>
            <person name="Casaregola S."/>
            <person name="Neuveglise C."/>
            <person name="Fairhead C."/>
            <person name="Marck C."/>
            <person name="Cruz J.A."/>
            <person name="Straub M.L."/>
            <person name="Kugler V."/>
            <person name="Sacerdot C."/>
            <person name="Uzunov Z."/>
            <person name="Thierry A."/>
            <person name="Weiss S."/>
            <person name="Bleykasten C."/>
            <person name="De Montigny J."/>
            <person name="Jacques N."/>
            <person name="Jung P."/>
            <person name="Lemaire M."/>
            <person name="Mallet S."/>
            <person name="Morel G."/>
            <person name="Richard G.F."/>
            <person name="Sarkar A."/>
            <person name="Savel G."/>
            <person name="Schacherer J."/>
            <person name="Seret M.L."/>
            <person name="Talla E."/>
            <person name="Samson G."/>
            <person name="Jubin C."/>
            <person name="Poulain J."/>
            <person name="Vacherie B."/>
            <person name="Barbe V."/>
            <person name="Pelletier E."/>
            <person name="Sherman D.J."/>
            <person name="Westhof E."/>
            <person name="Weissenbach J."/>
            <person name="Baret P.V."/>
            <person name="Wincker P."/>
            <person name="Gaillardin C."/>
            <person name="Dujon B."/>
            <person name="Souciet J.L."/>
        </authorList>
    </citation>
    <scope>NUCLEOTIDE SEQUENCE [LARGE SCALE GENOMIC DNA]</scope>
    <source>
        <strain evidence="7">ATCC MYA-4447 / BCRC 22081 / CBS 7064 / NBRC 10061 / NRRL Y-12695</strain>
    </source>
</reference>
<keyword evidence="1" id="KW-0472">Membrane</keyword>
<feature type="domain" description="Rax2-like third" evidence="5">
    <location>
        <begin position="452"/>
        <end position="617"/>
    </location>
</feature>